<evidence type="ECO:0000313" key="3">
    <source>
        <dbReference type="Proteomes" id="UP001469553"/>
    </source>
</evidence>
<keyword evidence="3" id="KW-1185">Reference proteome</keyword>
<evidence type="ECO:0000313" key="2">
    <source>
        <dbReference type="EMBL" id="MEQ2302620.1"/>
    </source>
</evidence>
<gene>
    <name evidence="2" type="ORF">AMECASPLE_008575</name>
</gene>
<dbReference type="EMBL" id="JAHRIP010056888">
    <property type="protein sequence ID" value="MEQ2302620.1"/>
    <property type="molecule type" value="Genomic_DNA"/>
</dbReference>
<sequence length="192" mass="21396">MDLTKDCLKRQNNSFAYLTKELTAMFIRHCPDLELQPLQQWTAADVHEKLLEHSKDQKYGSQLSASSALSSQQQEDEGGVSSHSGSLMVDGDGEAVCDVSVASAGYKTRAWVSDLPSEVSDELLMTEDAQLEGAVMERCHPLLNVTQNVFLWFRLMALLKPSLPLETKLLLMGWDGLMLGQGWEGYLNLFLD</sequence>
<dbReference type="Proteomes" id="UP001469553">
    <property type="component" value="Unassembled WGS sequence"/>
</dbReference>
<name>A0ABV0Z954_9TELE</name>
<protein>
    <submittedName>
        <fullName evidence="2">Uncharacterized protein</fullName>
    </submittedName>
</protein>
<comment type="caution">
    <text evidence="2">The sequence shown here is derived from an EMBL/GenBank/DDBJ whole genome shotgun (WGS) entry which is preliminary data.</text>
</comment>
<organism evidence="2 3">
    <name type="scientific">Ameca splendens</name>
    <dbReference type="NCBI Taxonomy" id="208324"/>
    <lineage>
        <taxon>Eukaryota</taxon>
        <taxon>Metazoa</taxon>
        <taxon>Chordata</taxon>
        <taxon>Craniata</taxon>
        <taxon>Vertebrata</taxon>
        <taxon>Euteleostomi</taxon>
        <taxon>Actinopterygii</taxon>
        <taxon>Neopterygii</taxon>
        <taxon>Teleostei</taxon>
        <taxon>Neoteleostei</taxon>
        <taxon>Acanthomorphata</taxon>
        <taxon>Ovalentaria</taxon>
        <taxon>Atherinomorphae</taxon>
        <taxon>Cyprinodontiformes</taxon>
        <taxon>Goodeidae</taxon>
        <taxon>Ameca</taxon>
    </lineage>
</organism>
<accession>A0ABV0Z954</accession>
<feature type="region of interest" description="Disordered" evidence="1">
    <location>
        <begin position="62"/>
        <end position="85"/>
    </location>
</feature>
<feature type="compositionally biased region" description="Low complexity" evidence="1">
    <location>
        <begin position="62"/>
        <end position="73"/>
    </location>
</feature>
<proteinExistence type="predicted"/>
<evidence type="ECO:0000256" key="1">
    <source>
        <dbReference type="SAM" id="MobiDB-lite"/>
    </source>
</evidence>
<reference evidence="2 3" key="1">
    <citation type="submission" date="2021-06" db="EMBL/GenBank/DDBJ databases">
        <authorList>
            <person name="Palmer J.M."/>
        </authorList>
    </citation>
    <scope>NUCLEOTIDE SEQUENCE [LARGE SCALE GENOMIC DNA]</scope>
    <source>
        <strain evidence="2 3">AS_MEX2019</strain>
        <tissue evidence="2">Muscle</tissue>
    </source>
</reference>